<name>E6SGN4_THEM7</name>
<sequence>MTVAAGDPGRSLPDIRHTLVLAAPVDRVWNAVATAQGMSAWLMPNDLQPGLGSTFHLQTPFGPVPCRVTAFDPPYRLAFTWGSDWHVTITLEPAGSATRLTLVHSGWKAGHVAPESGEPHEVIRERMDRGWATGVLPRLRALVES</sequence>
<evidence type="ECO:0000256" key="1">
    <source>
        <dbReference type="ARBA" id="ARBA00006817"/>
    </source>
</evidence>
<dbReference type="SUPFAM" id="SSF55961">
    <property type="entry name" value="Bet v1-like"/>
    <property type="match status" value="1"/>
</dbReference>
<feature type="domain" description="Activator of Hsp90 ATPase homologue 1/2-like C-terminal" evidence="2">
    <location>
        <begin position="23"/>
        <end position="133"/>
    </location>
</feature>
<evidence type="ECO:0000259" key="2">
    <source>
        <dbReference type="Pfam" id="PF08327"/>
    </source>
</evidence>
<dbReference type="HOGENOM" id="CLU_108923_9_1_9"/>
<dbReference type="RefSeq" id="WP_013494885.1">
    <property type="nucleotide sequence ID" value="NC_014831.1"/>
</dbReference>
<comment type="similarity">
    <text evidence="1">Belongs to the AHA1 family.</text>
</comment>
<proteinExistence type="inferred from homology"/>
<dbReference type="OrthoDB" id="2355173at2"/>
<dbReference type="AlphaFoldDB" id="E6SGN4"/>
<protein>
    <submittedName>
        <fullName evidence="3">Activator of Hsp90 ATPase 1 family protein</fullName>
    </submittedName>
</protein>
<dbReference type="Proteomes" id="UP000008915">
    <property type="component" value="Chromosome"/>
</dbReference>
<dbReference type="Gene3D" id="3.30.530.20">
    <property type="match status" value="1"/>
</dbReference>
<dbReference type="EMBL" id="CP002344">
    <property type="protein sequence ID" value="ADU50580.1"/>
    <property type="molecule type" value="Genomic_DNA"/>
</dbReference>
<dbReference type="eggNOG" id="COG3832">
    <property type="taxonomic scope" value="Bacteria"/>
</dbReference>
<keyword evidence="4" id="KW-1185">Reference proteome</keyword>
<dbReference type="CDD" id="cd07814">
    <property type="entry name" value="SRPBCC_CalC_Aha1-like"/>
    <property type="match status" value="1"/>
</dbReference>
<reference evidence="3 4" key="1">
    <citation type="journal article" date="2010" name="Stand. Genomic Sci.">
        <title>Complete genome sequence of Thermaerobacter marianensis type strain (7p75a).</title>
        <authorList>
            <person name="Han C."/>
            <person name="Gu W."/>
            <person name="Zhang X."/>
            <person name="Lapidus A."/>
            <person name="Nolan M."/>
            <person name="Copeland A."/>
            <person name="Lucas S."/>
            <person name="Del Rio T.G."/>
            <person name="Tice H."/>
            <person name="Cheng J.F."/>
            <person name="Tapia R."/>
            <person name="Goodwin L."/>
            <person name="Pitluck S."/>
            <person name="Pagani I."/>
            <person name="Ivanova N."/>
            <person name="Mavromatis K."/>
            <person name="Mikhailova N."/>
            <person name="Pati A."/>
            <person name="Chen A."/>
            <person name="Palaniappan K."/>
            <person name="Land M."/>
            <person name="Hauser L."/>
            <person name="Chang Y.J."/>
            <person name="Jeffries C.D."/>
            <person name="Schneider S."/>
            <person name="Rohde M."/>
            <person name="Goker M."/>
            <person name="Pukall R."/>
            <person name="Woyke T."/>
            <person name="Bristow J."/>
            <person name="Eisen J.A."/>
            <person name="Markowitz V."/>
            <person name="Hugenholtz P."/>
            <person name="Kyrpides N.C."/>
            <person name="Klenk H.P."/>
            <person name="Detter J.C."/>
        </authorList>
    </citation>
    <scope>NUCLEOTIDE SEQUENCE [LARGE SCALE GENOMIC DNA]</scope>
    <source>
        <strain evidence="4">ATCC 700841 / DSM 12885 / JCM 10246 / 7p75a</strain>
    </source>
</reference>
<dbReference type="InterPro" id="IPR013538">
    <property type="entry name" value="ASHA1/2-like_C"/>
</dbReference>
<dbReference type="InterPro" id="IPR023393">
    <property type="entry name" value="START-like_dom_sf"/>
</dbReference>
<accession>E6SGN4</accession>
<dbReference type="Pfam" id="PF08327">
    <property type="entry name" value="AHSA1"/>
    <property type="match status" value="1"/>
</dbReference>
<gene>
    <name evidence="3" type="ordered locus">Tmar_0459</name>
</gene>
<evidence type="ECO:0000313" key="3">
    <source>
        <dbReference type="EMBL" id="ADU50580.1"/>
    </source>
</evidence>
<reference evidence="4" key="2">
    <citation type="journal article" date="2010" name="Stand. Genomic Sci.">
        <title>Complete genome sequence of Thermaerobacter marianensis type strain (7p75aT).</title>
        <authorList>
            <person name="Han C."/>
            <person name="Gu W."/>
            <person name="Zhang X."/>
            <person name="Lapidus A."/>
            <person name="Nolan M."/>
            <person name="Copeland A."/>
            <person name="Lucas S."/>
            <person name="Glavina Del Rio T."/>
            <person name="Tice H."/>
            <person name="Cheng J."/>
            <person name="Tapia R."/>
            <person name="Goodwin L."/>
            <person name="Pitluck S."/>
            <person name="Pagani I."/>
            <person name="Ivanova N."/>
            <person name="Mavromatis K."/>
            <person name="Mikhailova N."/>
            <person name="Pati A."/>
            <person name="Chen A."/>
            <person name="Palaniappan K."/>
            <person name="Land M."/>
            <person name="Hauser L."/>
            <person name="Chang Y."/>
            <person name="Jeffries C."/>
            <person name="Schneider S."/>
            <person name="Rohde M."/>
            <person name="Goker M."/>
            <person name="Pukall R."/>
            <person name="Woyke T."/>
            <person name="Bristow J."/>
            <person name="Eisen J."/>
            <person name="Markowitz V."/>
            <person name="Hugenholtz P."/>
            <person name="Kyrpides N."/>
            <person name="Klenk H."/>
            <person name="Detter J."/>
        </authorList>
    </citation>
    <scope>NUCLEOTIDE SEQUENCE [LARGE SCALE GENOMIC DNA]</scope>
    <source>
        <strain evidence="4">ATCC 700841 / DSM 12885 / JCM 10246 / 7p75a</strain>
    </source>
</reference>
<organism evidence="3 4">
    <name type="scientific">Thermaerobacter marianensis (strain ATCC 700841 / DSM 12885 / JCM 10246 / 7p75a)</name>
    <dbReference type="NCBI Taxonomy" id="644966"/>
    <lineage>
        <taxon>Bacteria</taxon>
        <taxon>Bacillati</taxon>
        <taxon>Bacillota</taxon>
        <taxon>Clostridia</taxon>
        <taxon>Eubacteriales</taxon>
        <taxon>Clostridiales Family XVII. Incertae Sedis</taxon>
        <taxon>Thermaerobacter</taxon>
    </lineage>
</organism>
<evidence type="ECO:0000313" key="4">
    <source>
        <dbReference type="Proteomes" id="UP000008915"/>
    </source>
</evidence>
<dbReference type="KEGG" id="tmr:Tmar_0459"/>
<dbReference type="STRING" id="644966.Tmar_0459"/>